<dbReference type="Gene3D" id="3.30.110.170">
    <property type="entry name" value="Protein of unknown function (DUF541), domain 1"/>
    <property type="match status" value="1"/>
</dbReference>
<dbReference type="Proteomes" id="UP000288079">
    <property type="component" value="Unassembled WGS sequence"/>
</dbReference>
<dbReference type="InterPro" id="IPR007497">
    <property type="entry name" value="SIMPL/DUF541"/>
</dbReference>
<dbReference type="AlphaFoldDB" id="A0A401LSD0"/>
<evidence type="ECO:0000313" key="2">
    <source>
        <dbReference type="EMBL" id="GCB34465.1"/>
    </source>
</evidence>
<dbReference type="OrthoDB" id="1242975at2"/>
<feature type="signal peptide" evidence="1">
    <location>
        <begin position="1"/>
        <end position="20"/>
    </location>
</feature>
<dbReference type="InterPro" id="IPR052022">
    <property type="entry name" value="26kDa_periplasmic_antigen"/>
</dbReference>
<gene>
    <name evidence="2" type="ORF">KGMB02408_14100</name>
</gene>
<feature type="chain" id="PRO_5019273089" evidence="1">
    <location>
        <begin position="21"/>
        <end position="236"/>
    </location>
</feature>
<reference evidence="2 3" key="1">
    <citation type="submission" date="2018-10" db="EMBL/GenBank/DDBJ databases">
        <title>Draft Genome Sequence of Bacteroides sp. KCTC 15687.</title>
        <authorList>
            <person name="Yu S.Y."/>
            <person name="Kim J.S."/>
            <person name="Oh B.S."/>
            <person name="Park S.H."/>
            <person name="Kang S.W."/>
            <person name="Park J.E."/>
            <person name="Choi S.H."/>
            <person name="Han K.I."/>
            <person name="Lee K.C."/>
            <person name="Eom M.K."/>
            <person name="Suh M.K."/>
            <person name="Lee D.H."/>
            <person name="Yoon H."/>
            <person name="Kim B."/>
            <person name="Yang S.J."/>
            <person name="Lee J.S."/>
            <person name="Lee J.H."/>
        </authorList>
    </citation>
    <scope>NUCLEOTIDE SEQUENCE [LARGE SCALE GENOMIC DNA]</scope>
    <source>
        <strain evidence="2 3">KCTC 15687</strain>
    </source>
</reference>
<accession>A0A401LSD0</accession>
<dbReference type="Gene3D" id="3.30.70.2970">
    <property type="entry name" value="Protein of unknown function (DUF541), domain 2"/>
    <property type="match status" value="1"/>
</dbReference>
<dbReference type="PANTHER" id="PTHR34387">
    <property type="entry name" value="SLR1258 PROTEIN"/>
    <property type="match status" value="1"/>
</dbReference>
<name>A0A401LSD0_9BACE</name>
<dbReference type="GO" id="GO:0006974">
    <property type="term" value="P:DNA damage response"/>
    <property type="evidence" value="ECO:0007669"/>
    <property type="project" value="TreeGrafter"/>
</dbReference>
<dbReference type="RefSeq" id="WP_125040658.1">
    <property type="nucleotide sequence ID" value="NZ_BHWB01000003.1"/>
</dbReference>
<evidence type="ECO:0000256" key="1">
    <source>
        <dbReference type="SAM" id="SignalP"/>
    </source>
</evidence>
<keyword evidence="1" id="KW-0732">Signal</keyword>
<comment type="caution">
    <text evidence="2">The sequence shown here is derived from an EMBL/GenBank/DDBJ whole genome shotgun (WGS) entry which is preliminary data.</text>
</comment>
<protein>
    <submittedName>
        <fullName evidence="2">SIMPL domain-containing protein</fullName>
    </submittedName>
</protein>
<sequence length="236" mass="27170">MRKAILLSVLLLSYSVMLHAQNDDSSKYIEVTGSSEIEVDPDEIHLIIQIQEYWEEEFQDNTKPEQYKTKVPIENIEKDLMATLQNIGVAPSNIRVWEIGNYWRQTGKDFLVSKEFDLKLDNFKIVDAIIKNINHKGINALHFGELKNKDQASYRKLGKIEALKAAKVKATYLVDCMGKQLGDILRIIEPEEQGNHFMPAQASFSNATFTSPRDPNSTALRKIKYKYEMKARFEIK</sequence>
<dbReference type="EMBL" id="BHWB01000003">
    <property type="protein sequence ID" value="GCB34465.1"/>
    <property type="molecule type" value="Genomic_DNA"/>
</dbReference>
<dbReference type="PANTHER" id="PTHR34387:SF1">
    <property type="entry name" value="PERIPLASMIC IMMUNOGENIC PROTEIN"/>
    <property type="match status" value="1"/>
</dbReference>
<evidence type="ECO:0000313" key="3">
    <source>
        <dbReference type="Proteomes" id="UP000288079"/>
    </source>
</evidence>
<organism evidence="2 3">
    <name type="scientific">Bacteroides faecalis</name>
    <dbReference type="NCBI Taxonomy" id="2447885"/>
    <lineage>
        <taxon>Bacteria</taxon>
        <taxon>Pseudomonadati</taxon>
        <taxon>Bacteroidota</taxon>
        <taxon>Bacteroidia</taxon>
        <taxon>Bacteroidales</taxon>
        <taxon>Bacteroidaceae</taxon>
        <taxon>Bacteroides</taxon>
    </lineage>
</organism>
<keyword evidence="3" id="KW-1185">Reference proteome</keyword>
<dbReference type="Pfam" id="PF04402">
    <property type="entry name" value="SIMPL"/>
    <property type="match status" value="1"/>
</dbReference>
<proteinExistence type="predicted"/>